<comment type="caution">
    <text evidence="3">The sequence shown here is derived from an EMBL/GenBank/DDBJ whole genome shotgun (WGS) entry which is preliminary data.</text>
</comment>
<dbReference type="InterPro" id="IPR023210">
    <property type="entry name" value="NADP_OxRdtase_dom"/>
</dbReference>
<dbReference type="PANTHER" id="PTHR43364">
    <property type="entry name" value="NADH-SPECIFIC METHYLGLYOXAL REDUCTASE-RELATED"/>
    <property type="match status" value="1"/>
</dbReference>
<evidence type="ECO:0000259" key="2">
    <source>
        <dbReference type="Pfam" id="PF00248"/>
    </source>
</evidence>
<dbReference type="EMBL" id="SHNN01000001">
    <property type="protein sequence ID" value="MCX2980216.1"/>
    <property type="molecule type" value="Genomic_DNA"/>
</dbReference>
<gene>
    <name evidence="3" type="ORF">EYC98_04960</name>
</gene>
<reference evidence="3" key="1">
    <citation type="submission" date="2019-02" db="EMBL/GenBank/DDBJ databases">
        <authorList>
            <person name="Li S.-H."/>
        </authorList>
    </citation>
    <scope>NUCLEOTIDE SEQUENCE</scope>
    <source>
        <strain evidence="3">IMCC14734</strain>
    </source>
</reference>
<dbReference type="CDD" id="cd19080">
    <property type="entry name" value="AKR_AKR9A_9B"/>
    <property type="match status" value="1"/>
</dbReference>
<feature type="domain" description="NADP-dependent oxidoreductase" evidence="2">
    <location>
        <begin position="15"/>
        <end position="309"/>
    </location>
</feature>
<dbReference type="InterPro" id="IPR036812">
    <property type="entry name" value="NAD(P)_OxRdtase_dom_sf"/>
</dbReference>
<organism evidence="3 4">
    <name type="scientific">Candidatus Litorirhabdus singularis</name>
    <dbReference type="NCBI Taxonomy" id="2518993"/>
    <lineage>
        <taxon>Bacteria</taxon>
        <taxon>Pseudomonadati</taxon>
        <taxon>Pseudomonadota</taxon>
        <taxon>Gammaproteobacteria</taxon>
        <taxon>Cellvibrionales</taxon>
        <taxon>Halieaceae</taxon>
        <taxon>Candidatus Litorirhabdus</taxon>
    </lineage>
</organism>
<dbReference type="PANTHER" id="PTHR43364:SF4">
    <property type="entry name" value="NAD(P)-LINKED OXIDOREDUCTASE SUPERFAMILY PROTEIN"/>
    <property type="match status" value="1"/>
</dbReference>
<evidence type="ECO:0000313" key="3">
    <source>
        <dbReference type="EMBL" id="MCX2980216.1"/>
    </source>
</evidence>
<dbReference type="Gene3D" id="3.20.20.100">
    <property type="entry name" value="NADP-dependent oxidoreductase domain"/>
    <property type="match status" value="1"/>
</dbReference>
<dbReference type="InterPro" id="IPR050523">
    <property type="entry name" value="AKR_Detox_Biosynth"/>
</dbReference>
<keyword evidence="4" id="KW-1185">Reference proteome</keyword>
<dbReference type="Pfam" id="PF00248">
    <property type="entry name" value="Aldo_ket_red"/>
    <property type="match status" value="1"/>
</dbReference>
<keyword evidence="1" id="KW-0560">Oxidoreductase</keyword>
<evidence type="ECO:0000313" key="4">
    <source>
        <dbReference type="Proteomes" id="UP001143362"/>
    </source>
</evidence>
<dbReference type="SUPFAM" id="SSF51430">
    <property type="entry name" value="NAD(P)-linked oxidoreductase"/>
    <property type="match status" value="1"/>
</dbReference>
<dbReference type="Proteomes" id="UP001143362">
    <property type="component" value="Unassembled WGS sequence"/>
</dbReference>
<sequence>MRYKLLGRSGLRVSEICLGAMTFGSDEGWCADKSESRAMFDAYVEAGGNFIDTADIYTQGESEKLVGEFVASDRERFVVATKYTNAFPGRNDANVAGNQRKNLRQSLDASLKRLDLDYIDVYWVHNWDFTTPVDEVMRALDDAVSAGKILYIGLSDAPAWVTSRANTLAELRGWTQFVGMQLEYSLVERSIEREHFPMCRDMDIAMTAWSPLASGMLSGKYTRGGSEAKRLDTLAFHDIDDRKLAIARVVDSVADDIGVSSAQVALAWVRQRGTIPIIGVRTLAQLHDNLGSLSVTLGIEHLAQLDAVSAIELGHPYDFFTKDLVKALGTGGMGDLIDNHRECR</sequence>
<name>A0ABT3TD41_9GAMM</name>
<evidence type="ECO:0000256" key="1">
    <source>
        <dbReference type="ARBA" id="ARBA00023002"/>
    </source>
</evidence>
<protein>
    <submittedName>
        <fullName evidence="3">Aldo/keto reductase</fullName>
    </submittedName>
</protein>
<proteinExistence type="predicted"/>
<accession>A0ABT3TD41</accession>